<dbReference type="GeneID" id="92380762"/>
<dbReference type="FunFam" id="1.10.150.300:FF:000001">
    <property type="entry name" value="Ribosome-binding ATPase YchF"/>
    <property type="match status" value="1"/>
</dbReference>
<dbReference type="PROSITE" id="PS51880">
    <property type="entry name" value="TGS"/>
    <property type="match status" value="1"/>
</dbReference>
<dbReference type="Gene3D" id="3.10.20.30">
    <property type="match status" value="1"/>
</dbReference>
<dbReference type="Pfam" id="PF01926">
    <property type="entry name" value="MMR_HSR1"/>
    <property type="match status" value="1"/>
</dbReference>
<feature type="domain" description="TGS" evidence="5">
    <location>
        <begin position="303"/>
        <end position="386"/>
    </location>
</feature>
<dbReference type="CDD" id="cd01900">
    <property type="entry name" value="YchF"/>
    <property type="match status" value="1"/>
</dbReference>
<gene>
    <name evidence="6" type="ORF">TEOVI_000682800</name>
</gene>
<comment type="function">
    <text evidence="3">Hydrolyzes ATP, and can also hydrolyze GTP with lower efficiency. Has lower affinity for GTP.</text>
</comment>
<sequence>MPPKKKDDKSQESLTVLLGRPGSNLKVGIVGLPNVGKSTFFNVLSKKGVPAENRPFCTIDPNTADINIPDDRFDKLVQLNKPASVVPAQVHIRDIAGLVRGASHGEGLGNAFLSHINECDGVIHMIRVFEEEDITHVEGELDPVRDLDIIFSELVLKDLQVVNGLIDKLTVIVNRGLDKTKKNDLEILHKVRDHLEKGEQVRCYQWNNKEIDFLNTLQLLTAKPAIFLANMSEKDFIRQRSKWLAKLKEWIDKHTGELLIPVSAEMEANLLNMSSEEAEEFLKQNKTKSQVPKIITSAYHAINLIHYFTAGPDEVKCWTIQRGTKAPQAAGKIHSDMEKGFICAEVIHWEDYEKLESEAACREAGKQHQEGRNYEVRDGDIIFFKFNAAKGGKKQ</sequence>
<dbReference type="GO" id="GO:0016887">
    <property type="term" value="F:ATP hydrolysis activity"/>
    <property type="evidence" value="ECO:0007669"/>
    <property type="project" value="UniProtKB-UniRule"/>
</dbReference>
<dbReference type="VEuPathDB" id="TriTrypDB:TEOVI_000682800"/>
<dbReference type="PIRSF" id="PIRSF006641">
    <property type="entry name" value="CHP00092"/>
    <property type="match status" value="1"/>
</dbReference>
<keyword evidence="2 3" id="KW-0067">ATP-binding</keyword>
<dbReference type="GO" id="GO:0005525">
    <property type="term" value="F:GTP binding"/>
    <property type="evidence" value="ECO:0007669"/>
    <property type="project" value="InterPro"/>
</dbReference>
<dbReference type="SUPFAM" id="SSF81271">
    <property type="entry name" value="TGS-like"/>
    <property type="match status" value="1"/>
</dbReference>
<feature type="binding site" evidence="3">
    <location>
        <position position="231"/>
    </location>
    <ligand>
        <name>ATP</name>
        <dbReference type="ChEBI" id="CHEBI:30616"/>
    </ligand>
</feature>
<dbReference type="InterPro" id="IPR013029">
    <property type="entry name" value="YchF_C"/>
</dbReference>
<dbReference type="InterPro" id="IPR027417">
    <property type="entry name" value="P-loop_NTPase"/>
</dbReference>
<evidence type="ECO:0000313" key="7">
    <source>
        <dbReference type="Proteomes" id="UP000195570"/>
    </source>
</evidence>
<dbReference type="PANTHER" id="PTHR23305:SF11">
    <property type="entry name" value="OBG-LIKE ATPASE 1"/>
    <property type="match status" value="1"/>
</dbReference>
<dbReference type="InterPro" id="IPR031167">
    <property type="entry name" value="G_OBG"/>
</dbReference>
<keyword evidence="3" id="KW-0378">Hydrolase</keyword>
<dbReference type="SUPFAM" id="SSF52540">
    <property type="entry name" value="P-loop containing nucleoside triphosphate hydrolases"/>
    <property type="match status" value="1"/>
</dbReference>
<dbReference type="NCBIfam" id="TIGR00092">
    <property type="entry name" value="redox-regulated ATPase YchF"/>
    <property type="match status" value="1"/>
</dbReference>
<evidence type="ECO:0000259" key="4">
    <source>
        <dbReference type="PROSITE" id="PS51710"/>
    </source>
</evidence>
<dbReference type="AlphaFoldDB" id="A0A1G4I193"/>
<dbReference type="FunFam" id="3.10.20.30:FF:000001">
    <property type="entry name" value="Ribosome-binding ATPase YchF"/>
    <property type="match status" value="1"/>
</dbReference>
<evidence type="ECO:0000256" key="1">
    <source>
        <dbReference type="ARBA" id="ARBA00022741"/>
    </source>
</evidence>
<dbReference type="HAMAP" id="MF_00944">
    <property type="entry name" value="YchF_OLA1_ATPase"/>
    <property type="match status" value="1"/>
</dbReference>
<evidence type="ECO:0000313" key="6">
    <source>
        <dbReference type="EMBL" id="SCU65369.1"/>
    </source>
</evidence>
<comment type="subunit">
    <text evidence="3">Monomer.</text>
</comment>
<dbReference type="CDD" id="cd04867">
    <property type="entry name" value="TGS_YchF_OLA1"/>
    <property type="match status" value="1"/>
</dbReference>
<evidence type="ECO:0000256" key="2">
    <source>
        <dbReference type="ARBA" id="ARBA00022840"/>
    </source>
</evidence>
<comment type="caution">
    <text evidence="6">The sequence shown here is derived from an EMBL/GenBank/DDBJ whole genome shotgun (WGS) entry which is preliminary data.</text>
</comment>
<dbReference type="InterPro" id="IPR006073">
    <property type="entry name" value="GTP-bd"/>
</dbReference>
<dbReference type="Pfam" id="PF06071">
    <property type="entry name" value="YchF-GTPase_C"/>
    <property type="match status" value="1"/>
</dbReference>
<feature type="binding site" evidence="3">
    <location>
        <begin position="34"/>
        <end position="39"/>
    </location>
    <ligand>
        <name>ATP</name>
        <dbReference type="ChEBI" id="CHEBI:30616"/>
    </ligand>
</feature>
<dbReference type="InterPro" id="IPR012676">
    <property type="entry name" value="TGS-like"/>
</dbReference>
<name>A0A1G4I193_TRYEQ</name>
<dbReference type="InterPro" id="IPR023192">
    <property type="entry name" value="TGS-like_dom_sf"/>
</dbReference>
<evidence type="ECO:0000256" key="3">
    <source>
        <dbReference type="HAMAP-Rule" id="MF_03167"/>
    </source>
</evidence>
<dbReference type="EMBL" id="CZPT02000282">
    <property type="protein sequence ID" value="SCU65369.1"/>
    <property type="molecule type" value="Genomic_DNA"/>
</dbReference>
<dbReference type="InterPro" id="IPR004095">
    <property type="entry name" value="TGS"/>
</dbReference>
<protein>
    <recommendedName>
        <fullName evidence="3">Obg-like ATPase 1</fullName>
    </recommendedName>
</protein>
<dbReference type="InterPro" id="IPR012675">
    <property type="entry name" value="Beta-grasp_dom_sf"/>
</dbReference>
<organism evidence="6 7">
    <name type="scientific">Trypanosoma equiperdum</name>
    <dbReference type="NCBI Taxonomy" id="5694"/>
    <lineage>
        <taxon>Eukaryota</taxon>
        <taxon>Discoba</taxon>
        <taxon>Euglenozoa</taxon>
        <taxon>Kinetoplastea</taxon>
        <taxon>Metakinetoplastina</taxon>
        <taxon>Trypanosomatida</taxon>
        <taxon>Trypanosomatidae</taxon>
        <taxon>Trypanosoma</taxon>
    </lineage>
</organism>
<dbReference type="GO" id="GO:0043023">
    <property type="term" value="F:ribosomal large subunit binding"/>
    <property type="evidence" value="ECO:0007669"/>
    <property type="project" value="UniProtKB-UniRule"/>
</dbReference>
<proteinExistence type="inferred from homology"/>
<dbReference type="GO" id="GO:0005737">
    <property type="term" value="C:cytoplasm"/>
    <property type="evidence" value="ECO:0007669"/>
    <property type="project" value="UniProtKB-SubCell"/>
</dbReference>
<reference evidence="6" key="1">
    <citation type="submission" date="2016-09" db="EMBL/GenBank/DDBJ databases">
        <authorList>
            <person name="Hebert L."/>
            <person name="Moumen B."/>
        </authorList>
    </citation>
    <scope>NUCLEOTIDE SEQUENCE [LARGE SCALE GENOMIC DNA]</scope>
    <source>
        <strain evidence="6">OVI</strain>
    </source>
</reference>
<dbReference type="Gene3D" id="3.40.50.300">
    <property type="entry name" value="P-loop containing nucleotide triphosphate hydrolases"/>
    <property type="match status" value="1"/>
</dbReference>
<dbReference type="InterPro" id="IPR041706">
    <property type="entry name" value="YchF_N"/>
</dbReference>
<feature type="domain" description="OBG-type G" evidence="4">
    <location>
        <begin position="25"/>
        <end position="282"/>
    </location>
</feature>
<dbReference type="InterPro" id="IPR004396">
    <property type="entry name" value="ATPase_YchF/OLA1"/>
</dbReference>
<dbReference type="Proteomes" id="UP000195570">
    <property type="component" value="Unassembled WGS sequence"/>
</dbReference>
<evidence type="ECO:0000259" key="5">
    <source>
        <dbReference type="PROSITE" id="PS51880"/>
    </source>
</evidence>
<dbReference type="GO" id="GO:0005524">
    <property type="term" value="F:ATP binding"/>
    <property type="evidence" value="ECO:0007669"/>
    <property type="project" value="UniProtKB-UniRule"/>
</dbReference>
<dbReference type="PANTHER" id="PTHR23305">
    <property type="entry name" value="OBG GTPASE FAMILY"/>
    <property type="match status" value="1"/>
</dbReference>
<accession>A0A1G4I193</accession>
<dbReference type="PRINTS" id="PR00326">
    <property type="entry name" value="GTP1OBG"/>
</dbReference>
<comment type="similarity">
    <text evidence="3">Belongs to the TRAFAC class OBG-HflX-like GTPase superfamily. OBG GTPase family. YchF/OLA1 subfamily.</text>
</comment>
<keyword evidence="1 3" id="KW-0547">Nucleotide-binding</keyword>
<keyword evidence="7" id="KW-1185">Reference proteome</keyword>
<comment type="subcellular location">
    <subcellularLocation>
        <location evidence="3">Cytoplasm</location>
    </subcellularLocation>
</comment>
<dbReference type="Gene3D" id="1.10.150.300">
    <property type="entry name" value="TGS-like domain"/>
    <property type="match status" value="1"/>
</dbReference>
<dbReference type="RefSeq" id="XP_067076977.1">
    <property type="nucleotide sequence ID" value="XM_067220876.1"/>
</dbReference>
<dbReference type="PROSITE" id="PS51710">
    <property type="entry name" value="G_OBG"/>
    <property type="match status" value="1"/>
</dbReference>
<keyword evidence="3" id="KW-0963">Cytoplasm</keyword>